<dbReference type="PANTHER" id="PTHR43133">
    <property type="entry name" value="RNA POLYMERASE ECF-TYPE SIGMA FACTO"/>
    <property type="match status" value="1"/>
</dbReference>
<dbReference type="GO" id="GO:0006352">
    <property type="term" value="P:DNA-templated transcription initiation"/>
    <property type="evidence" value="ECO:0007669"/>
    <property type="project" value="InterPro"/>
</dbReference>
<organism evidence="7 8">
    <name type="scientific">Ensifer oleiphilus</name>
    <dbReference type="NCBI Taxonomy" id="2742698"/>
    <lineage>
        <taxon>Bacteria</taxon>
        <taxon>Pseudomonadati</taxon>
        <taxon>Pseudomonadota</taxon>
        <taxon>Alphaproteobacteria</taxon>
        <taxon>Hyphomicrobiales</taxon>
        <taxon>Rhizobiaceae</taxon>
        <taxon>Sinorhizobium/Ensifer group</taxon>
        <taxon>Ensifer</taxon>
    </lineage>
</organism>
<evidence type="ECO:0000256" key="4">
    <source>
        <dbReference type="ARBA" id="ARBA00023163"/>
    </source>
</evidence>
<dbReference type="Gene3D" id="1.10.1740.10">
    <property type="match status" value="1"/>
</dbReference>
<name>A0A7Y6UR28_9HYPH</name>
<dbReference type="PANTHER" id="PTHR43133:SF51">
    <property type="entry name" value="RNA POLYMERASE SIGMA FACTOR"/>
    <property type="match status" value="1"/>
</dbReference>
<dbReference type="EMBL" id="JABWDU010000013">
    <property type="protein sequence ID" value="NVD43141.1"/>
    <property type="molecule type" value="Genomic_DNA"/>
</dbReference>
<dbReference type="InterPro" id="IPR039425">
    <property type="entry name" value="RNA_pol_sigma-70-like"/>
</dbReference>
<proteinExistence type="inferred from homology"/>
<evidence type="ECO:0000313" key="8">
    <source>
        <dbReference type="Proteomes" id="UP000520198"/>
    </source>
</evidence>
<dbReference type="InterPro" id="IPR013249">
    <property type="entry name" value="RNA_pol_sigma70_r4_t2"/>
</dbReference>
<gene>
    <name evidence="7" type="ORF">HT585_30180</name>
</gene>
<sequence>MTGKRLSQTVFEEARLGNRQAIIRLIEVTQPDVRRYARSRCRASDEDDATQEVLWQLFRRVSAIRSLAALPSWLFTVVMRECLRLARKGRSSISVPVEDKEAQAALVARPELDLRLDLAAAIEALPGHYRDVVLLSDMQELTVGEVALRLGVTQQAVKARLHRARALMRKQLSG</sequence>
<evidence type="ECO:0000259" key="6">
    <source>
        <dbReference type="Pfam" id="PF08281"/>
    </source>
</evidence>
<feature type="domain" description="RNA polymerase sigma factor 70 region 4 type 2" evidence="6">
    <location>
        <begin position="116"/>
        <end position="167"/>
    </location>
</feature>
<dbReference type="GO" id="GO:0016987">
    <property type="term" value="F:sigma factor activity"/>
    <property type="evidence" value="ECO:0007669"/>
    <property type="project" value="UniProtKB-KW"/>
</dbReference>
<dbReference type="Gene3D" id="1.10.10.10">
    <property type="entry name" value="Winged helix-like DNA-binding domain superfamily/Winged helix DNA-binding domain"/>
    <property type="match status" value="1"/>
</dbReference>
<evidence type="ECO:0000256" key="2">
    <source>
        <dbReference type="ARBA" id="ARBA00023015"/>
    </source>
</evidence>
<comment type="caution">
    <text evidence="7">The sequence shown here is derived from an EMBL/GenBank/DDBJ whole genome shotgun (WGS) entry which is preliminary data.</text>
</comment>
<dbReference type="RefSeq" id="WP_176356470.1">
    <property type="nucleotide sequence ID" value="NZ_JABWDU010000013.1"/>
</dbReference>
<dbReference type="SUPFAM" id="SSF88946">
    <property type="entry name" value="Sigma2 domain of RNA polymerase sigma factors"/>
    <property type="match status" value="1"/>
</dbReference>
<evidence type="ECO:0000256" key="1">
    <source>
        <dbReference type="ARBA" id="ARBA00010641"/>
    </source>
</evidence>
<dbReference type="InterPro" id="IPR036388">
    <property type="entry name" value="WH-like_DNA-bd_sf"/>
</dbReference>
<keyword evidence="4" id="KW-0804">Transcription</keyword>
<keyword evidence="2" id="KW-0805">Transcription regulation</keyword>
<dbReference type="SUPFAM" id="SSF88659">
    <property type="entry name" value="Sigma3 and sigma4 domains of RNA polymerase sigma factors"/>
    <property type="match status" value="1"/>
</dbReference>
<dbReference type="InterPro" id="IPR014284">
    <property type="entry name" value="RNA_pol_sigma-70_dom"/>
</dbReference>
<keyword evidence="3" id="KW-0731">Sigma factor</keyword>
<dbReference type="InterPro" id="IPR013325">
    <property type="entry name" value="RNA_pol_sigma_r2"/>
</dbReference>
<dbReference type="InterPro" id="IPR013324">
    <property type="entry name" value="RNA_pol_sigma_r3/r4-like"/>
</dbReference>
<evidence type="ECO:0000256" key="3">
    <source>
        <dbReference type="ARBA" id="ARBA00023082"/>
    </source>
</evidence>
<dbReference type="Pfam" id="PF04542">
    <property type="entry name" value="Sigma70_r2"/>
    <property type="match status" value="1"/>
</dbReference>
<reference evidence="7 8" key="1">
    <citation type="submission" date="2020-06" db="EMBL/GenBank/DDBJ databases">
        <authorList>
            <person name="Grouzdev D.S."/>
        </authorList>
    </citation>
    <scope>NUCLEOTIDE SEQUENCE [LARGE SCALE GENOMIC DNA]</scope>
    <source>
        <strain evidence="7 8">HO-A22</strain>
    </source>
</reference>
<dbReference type="AlphaFoldDB" id="A0A7Y6UR28"/>
<protein>
    <submittedName>
        <fullName evidence="7">Sigma-70 family RNA polymerase sigma factor</fullName>
    </submittedName>
</protein>
<dbReference type="CDD" id="cd06171">
    <property type="entry name" value="Sigma70_r4"/>
    <property type="match status" value="1"/>
</dbReference>
<dbReference type="Proteomes" id="UP000520198">
    <property type="component" value="Unassembled WGS sequence"/>
</dbReference>
<dbReference type="GO" id="GO:0003677">
    <property type="term" value="F:DNA binding"/>
    <property type="evidence" value="ECO:0007669"/>
    <property type="project" value="InterPro"/>
</dbReference>
<dbReference type="InterPro" id="IPR007627">
    <property type="entry name" value="RNA_pol_sigma70_r2"/>
</dbReference>
<evidence type="ECO:0000259" key="5">
    <source>
        <dbReference type="Pfam" id="PF04542"/>
    </source>
</evidence>
<comment type="similarity">
    <text evidence="1">Belongs to the sigma-70 factor family. ECF subfamily.</text>
</comment>
<dbReference type="Pfam" id="PF08281">
    <property type="entry name" value="Sigma70_r4_2"/>
    <property type="match status" value="1"/>
</dbReference>
<keyword evidence="8" id="KW-1185">Reference proteome</keyword>
<accession>A0A7Y6UR28</accession>
<evidence type="ECO:0000313" key="7">
    <source>
        <dbReference type="EMBL" id="NVD43141.1"/>
    </source>
</evidence>
<dbReference type="NCBIfam" id="TIGR02937">
    <property type="entry name" value="sigma70-ECF"/>
    <property type="match status" value="1"/>
</dbReference>
<feature type="domain" description="RNA polymerase sigma-70 region 2" evidence="5">
    <location>
        <begin position="25"/>
        <end position="90"/>
    </location>
</feature>